<evidence type="ECO:0000313" key="4">
    <source>
        <dbReference type="EMBL" id="CAB4969942.1"/>
    </source>
</evidence>
<gene>
    <name evidence="2" type="ORF">UFOPK2582_00441</name>
    <name evidence="3" type="ORF">UFOPK3046_00590</name>
    <name evidence="4" type="ORF">UFOPK3914_00307</name>
    <name evidence="5" type="ORF">UFOPK4173_00196</name>
</gene>
<dbReference type="InterPro" id="IPR001173">
    <property type="entry name" value="Glyco_trans_2-like"/>
</dbReference>
<evidence type="ECO:0000259" key="1">
    <source>
        <dbReference type="Pfam" id="PF00535"/>
    </source>
</evidence>
<proteinExistence type="predicted"/>
<dbReference type="EMBL" id="CAFAAQ010000036">
    <property type="protein sequence ID" value="CAB4801468.1"/>
    <property type="molecule type" value="Genomic_DNA"/>
</dbReference>
<protein>
    <submittedName>
        <fullName evidence="2">Unannotated protein</fullName>
    </submittedName>
</protein>
<dbReference type="InterPro" id="IPR029044">
    <property type="entry name" value="Nucleotide-diphossugar_trans"/>
</dbReference>
<dbReference type="AlphaFoldDB" id="A0A6J6NXR9"/>
<feature type="domain" description="Glycosyltransferase 2-like" evidence="1">
    <location>
        <begin position="6"/>
        <end position="129"/>
    </location>
</feature>
<dbReference type="EMBL" id="CAEZXS010000034">
    <property type="protein sequence ID" value="CAB4691429.1"/>
    <property type="molecule type" value="Genomic_DNA"/>
</dbReference>
<dbReference type="Pfam" id="PF00535">
    <property type="entry name" value="Glycos_transf_2"/>
    <property type="match status" value="1"/>
</dbReference>
<dbReference type="InterPro" id="IPR050834">
    <property type="entry name" value="Glycosyltransf_2"/>
</dbReference>
<accession>A0A6J6NXR9</accession>
<evidence type="ECO:0000313" key="2">
    <source>
        <dbReference type="EMBL" id="CAB4691429.1"/>
    </source>
</evidence>
<evidence type="ECO:0000313" key="5">
    <source>
        <dbReference type="EMBL" id="CAB5025646.1"/>
    </source>
</evidence>
<sequence length="387" mass="41711">MHPRFTVVIPVQNRADVVGRAIASVVAQTFADLELILVDDGSTDDSVAAARAVADKRVRILRQEQQGLEAARSAGMQQARGSWVLFLDPDDEVAPAWLARLGRLIDSTQAELVSCGGEQFYRDGTQSTFRPVLLSPQPVDPASKWHHPVDHGYKACFRSGTFAASRERLEQVGAFRPLSQQNSSHLLVSTVTSAGVGNLGDADPAQSGAHCFSPDSFDLASRQEQEAAPALSLLEIGQRLAAAVIEDGHIISYTPEPLVRWNEAPDGPCADGDALRLSWALQALDAMARTPIPEAMLLARYATIGGVAAARLRQHTQARSMFKLARQASPEVSKHWTRWAASWIAPISNRVWQPTPENSAESSVPVLSEEASLLSTPDLFAQAASAA</sequence>
<name>A0A6J6NXR9_9ZZZZ</name>
<dbReference type="CDD" id="cd00761">
    <property type="entry name" value="Glyco_tranf_GTA_type"/>
    <property type="match status" value="1"/>
</dbReference>
<dbReference type="SUPFAM" id="SSF53448">
    <property type="entry name" value="Nucleotide-diphospho-sugar transferases"/>
    <property type="match status" value="1"/>
</dbReference>
<dbReference type="PANTHER" id="PTHR43685:SF2">
    <property type="entry name" value="GLYCOSYLTRANSFERASE 2-LIKE DOMAIN-CONTAINING PROTEIN"/>
    <property type="match status" value="1"/>
</dbReference>
<evidence type="ECO:0000313" key="3">
    <source>
        <dbReference type="EMBL" id="CAB4801468.1"/>
    </source>
</evidence>
<dbReference type="Gene3D" id="3.90.550.10">
    <property type="entry name" value="Spore Coat Polysaccharide Biosynthesis Protein SpsA, Chain A"/>
    <property type="match status" value="1"/>
</dbReference>
<dbReference type="EMBL" id="CAFBOG010000016">
    <property type="protein sequence ID" value="CAB4969942.1"/>
    <property type="molecule type" value="Genomic_DNA"/>
</dbReference>
<dbReference type="PANTHER" id="PTHR43685">
    <property type="entry name" value="GLYCOSYLTRANSFERASE"/>
    <property type="match status" value="1"/>
</dbReference>
<dbReference type="EMBL" id="CAFBPW010000011">
    <property type="protein sequence ID" value="CAB5025646.1"/>
    <property type="molecule type" value="Genomic_DNA"/>
</dbReference>
<organism evidence="2">
    <name type="scientific">freshwater metagenome</name>
    <dbReference type="NCBI Taxonomy" id="449393"/>
    <lineage>
        <taxon>unclassified sequences</taxon>
        <taxon>metagenomes</taxon>
        <taxon>ecological metagenomes</taxon>
    </lineage>
</organism>
<reference evidence="2" key="1">
    <citation type="submission" date="2020-05" db="EMBL/GenBank/DDBJ databases">
        <authorList>
            <person name="Chiriac C."/>
            <person name="Salcher M."/>
            <person name="Ghai R."/>
            <person name="Kavagutti S V."/>
        </authorList>
    </citation>
    <scope>NUCLEOTIDE SEQUENCE</scope>
</reference>